<dbReference type="Gramene" id="Pp3c24_15820V3.1">
    <property type="protein sequence ID" value="Pp3c24_15820V3.1"/>
    <property type="gene ID" value="Pp3c24_15820"/>
</dbReference>
<reference evidence="3" key="3">
    <citation type="submission" date="2020-12" db="UniProtKB">
        <authorList>
            <consortium name="EnsemblPlants"/>
        </authorList>
    </citation>
    <scope>IDENTIFICATION</scope>
</reference>
<gene>
    <name evidence="3" type="primary">LOC112276883</name>
    <name evidence="2" type="ORF">PHYPA_029136</name>
</gene>
<dbReference type="RefSeq" id="XP_024364446.2">
    <property type="nucleotide sequence ID" value="XM_024508678.2"/>
</dbReference>
<evidence type="ECO:0000313" key="4">
    <source>
        <dbReference type="Proteomes" id="UP000006727"/>
    </source>
</evidence>
<dbReference type="EnsemblPlants" id="Pp3c24_15820V3.1">
    <property type="protein sequence ID" value="Pp3c24_15820V3.1"/>
    <property type="gene ID" value="Pp3c24_15820"/>
</dbReference>
<organism evidence="2">
    <name type="scientific">Physcomitrium patens</name>
    <name type="common">Spreading-leaved earth moss</name>
    <name type="synonym">Physcomitrella patens</name>
    <dbReference type="NCBI Taxonomy" id="3218"/>
    <lineage>
        <taxon>Eukaryota</taxon>
        <taxon>Viridiplantae</taxon>
        <taxon>Streptophyta</taxon>
        <taxon>Embryophyta</taxon>
        <taxon>Bryophyta</taxon>
        <taxon>Bryophytina</taxon>
        <taxon>Bryopsida</taxon>
        <taxon>Funariidae</taxon>
        <taxon>Funariales</taxon>
        <taxon>Funariaceae</taxon>
        <taxon>Physcomitrium</taxon>
    </lineage>
</organism>
<sequence length="116" mass="12741">MKLTDTVKSEQVDKEMADIKKYQAKIEELGQKVSNLSRDSTDEVGTEQSLHVAALLRGLAEKLAAQEEQAKQTAVGVEQLSTSLQQLNPSPTKVGAVRRCLVWIVELDVGCECELD</sequence>
<dbReference type="AlphaFoldDB" id="A0A2K1IGZ5"/>
<evidence type="ECO:0000313" key="3">
    <source>
        <dbReference type="EnsemblPlants" id="Pp3c24_15820V3.1"/>
    </source>
</evidence>
<feature type="coiled-coil region" evidence="1">
    <location>
        <begin position="12"/>
        <end position="39"/>
    </location>
</feature>
<dbReference type="GeneID" id="112276883"/>
<dbReference type="EMBL" id="ABEU02000024">
    <property type="protein sequence ID" value="PNR28544.1"/>
    <property type="molecule type" value="Genomic_DNA"/>
</dbReference>
<name>A0A2K1IGZ5_PHYPA</name>
<dbReference type="Gramene" id="Pp3c24_15820V3.2">
    <property type="protein sequence ID" value="Pp3c24_15820V3.2"/>
    <property type="gene ID" value="Pp3c24_15820"/>
</dbReference>
<dbReference type="EnsemblPlants" id="Pp3c24_15820V3.2">
    <property type="protein sequence ID" value="Pp3c24_15820V3.2"/>
    <property type="gene ID" value="Pp3c24_15820"/>
</dbReference>
<accession>A0A2K1IGZ5</accession>
<proteinExistence type="predicted"/>
<reference evidence="2 4" key="2">
    <citation type="journal article" date="2018" name="Plant J.">
        <title>The Physcomitrella patens chromosome-scale assembly reveals moss genome structure and evolution.</title>
        <authorList>
            <person name="Lang D."/>
            <person name="Ullrich K.K."/>
            <person name="Murat F."/>
            <person name="Fuchs J."/>
            <person name="Jenkins J."/>
            <person name="Haas F.B."/>
            <person name="Piednoel M."/>
            <person name="Gundlach H."/>
            <person name="Van Bel M."/>
            <person name="Meyberg R."/>
            <person name="Vives C."/>
            <person name="Morata J."/>
            <person name="Symeonidi A."/>
            <person name="Hiss M."/>
            <person name="Muchero W."/>
            <person name="Kamisugi Y."/>
            <person name="Saleh O."/>
            <person name="Blanc G."/>
            <person name="Decker E.L."/>
            <person name="van Gessel N."/>
            <person name="Grimwood J."/>
            <person name="Hayes R.D."/>
            <person name="Graham S.W."/>
            <person name="Gunter L.E."/>
            <person name="McDaniel S.F."/>
            <person name="Hoernstein S.N.W."/>
            <person name="Larsson A."/>
            <person name="Li F.W."/>
            <person name="Perroud P.F."/>
            <person name="Phillips J."/>
            <person name="Ranjan P."/>
            <person name="Rokshar D.S."/>
            <person name="Rothfels C.J."/>
            <person name="Schneider L."/>
            <person name="Shu S."/>
            <person name="Stevenson D.W."/>
            <person name="Thummler F."/>
            <person name="Tillich M."/>
            <person name="Villarreal Aguilar J.C."/>
            <person name="Widiez T."/>
            <person name="Wong G.K."/>
            <person name="Wymore A."/>
            <person name="Zhang Y."/>
            <person name="Zimmer A.D."/>
            <person name="Quatrano R.S."/>
            <person name="Mayer K.F.X."/>
            <person name="Goodstein D."/>
            <person name="Casacuberta J.M."/>
            <person name="Vandepoele K."/>
            <person name="Reski R."/>
            <person name="Cuming A.C."/>
            <person name="Tuskan G.A."/>
            <person name="Maumus F."/>
            <person name="Salse J."/>
            <person name="Schmutz J."/>
            <person name="Rensing S.A."/>
        </authorList>
    </citation>
    <scope>NUCLEOTIDE SEQUENCE [LARGE SCALE GENOMIC DNA]</scope>
    <source>
        <strain evidence="3 4">cv. Gransden 2004</strain>
    </source>
</reference>
<protein>
    <submittedName>
        <fullName evidence="2 3">Uncharacterized protein</fullName>
    </submittedName>
</protein>
<reference evidence="2 4" key="1">
    <citation type="journal article" date="2008" name="Science">
        <title>The Physcomitrella genome reveals evolutionary insights into the conquest of land by plants.</title>
        <authorList>
            <person name="Rensing S."/>
            <person name="Lang D."/>
            <person name="Zimmer A."/>
            <person name="Terry A."/>
            <person name="Salamov A."/>
            <person name="Shapiro H."/>
            <person name="Nishiyama T."/>
            <person name="Perroud P.-F."/>
            <person name="Lindquist E."/>
            <person name="Kamisugi Y."/>
            <person name="Tanahashi T."/>
            <person name="Sakakibara K."/>
            <person name="Fujita T."/>
            <person name="Oishi K."/>
            <person name="Shin-I T."/>
            <person name="Kuroki Y."/>
            <person name="Toyoda A."/>
            <person name="Suzuki Y."/>
            <person name="Hashimoto A."/>
            <person name="Yamaguchi K."/>
            <person name="Sugano A."/>
            <person name="Kohara Y."/>
            <person name="Fujiyama A."/>
            <person name="Anterola A."/>
            <person name="Aoki S."/>
            <person name="Ashton N."/>
            <person name="Barbazuk W.B."/>
            <person name="Barker E."/>
            <person name="Bennetzen J."/>
            <person name="Bezanilla M."/>
            <person name="Blankenship R."/>
            <person name="Cho S.H."/>
            <person name="Dutcher S."/>
            <person name="Estelle M."/>
            <person name="Fawcett J.A."/>
            <person name="Gundlach H."/>
            <person name="Hanada K."/>
            <person name="Heyl A."/>
            <person name="Hicks K.A."/>
            <person name="Hugh J."/>
            <person name="Lohr M."/>
            <person name="Mayer K."/>
            <person name="Melkozernov A."/>
            <person name="Murata T."/>
            <person name="Nelson D."/>
            <person name="Pils B."/>
            <person name="Prigge M."/>
            <person name="Reiss B."/>
            <person name="Renner T."/>
            <person name="Rombauts S."/>
            <person name="Rushton P."/>
            <person name="Sanderfoot A."/>
            <person name="Schween G."/>
            <person name="Shiu S.-H."/>
            <person name="Stueber K."/>
            <person name="Theodoulou F.L."/>
            <person name="Tu H."/>
            <person name="Van de Peer Y."/>
            <person name="Verrier P.J."/>
            <person name="Waters E."/>
            <person name="Wood A."/>
            <person name="Yang L."/>
            <person name="Cove D."/>
            <person name="Cuming A."/>
            <person name="Hasebe M."/>
            <person name="Lucas S."/>
            <person name="Mishler D.B."/>
            <person name="Reski R."/>
            <person name="Grigoriev I."/>
            <person name="Quatrano R.S."/>
            <person name="Boore J.L."/>
        </authorList>
    </citation>
    <scope>NUCLEOTIDE SEQUENCE [LARGE SCALE GENOMIC DNA]</scope>
    <source>
        <strain evidence="3 4">cv. Gransden 2004</strain>
    </source>
</reference>
<keyword evidence="4" id="KW-1185">Reference proteome</keyword>
<dbReference type="Proteomes" id="UP000006727">
    <property type="component" value="Chromosome 24"/>
</dbReference>
<evidence type="ECO:0000313" key="2">
    <source>
        <dbReference type="EMBL" id="PNR28544.1"/>
    </source>
</evidence>
<keyword evidence="1" id="KW-0175">Coiled coil</keyword>
<dbReference type="PaxDb" id="3218-PP1S178_114V6.1"/>
<evidence type="ECO:0000256" key="1">
    <source>
        <dbReference type="SAM" id="Coils"/>
    </source>
</evidence>